<gene>
    <name evidence="1" type="ORF">E5358_13205</name>
</gene>
<evidence type="ECO:0000313" key="2">
    <source>
        <dbReference type="Proteomes" id="UP000308886"/>
    </source>
</evidence>
<accession>A0AC61QMD7</accession>
<organism evidence="1 2">
    <name type="scientific">Palleniella muris</name>
    <dbReference type="NCBI Taxonomy" id="3038145"/>
    <lineage>
        <taxon>Bacteria</taxon>
        <taxon>Pseudomonadati</taxon>
        <taxon>Bacteroidota</taxon>
        <taxon>Bacteroidia</taxon>
        <taxon>Bacteroidales</taxon>
        <taxon>Prevotellaceae</taxon>
        <taxon>Palleniella</taxon>
    </lineage>
</organism>
<evidence type="ECO:0000313" key="1">
    <source>
        <dbReference type="EMBL" id="TGX80310.1"/>
    </source>
</evidence>
<dbReference type="Proteomes" id="UP000308886">
    <property type="component" value="Unassembled WGS sequence"/>
</dbReference>
<keyword evidence="2" id="KW-1185">Reference proteome</keyword>
<protein>
    <submittedName>
        <fullName evidence="1">Glycosyltransferase</fullName>
    </submittedName>
</protein>
<reference evidence="1" key="1">
    <citation type="submission" date="2019-04" db="EMBL/GenBank/DDBJ databases">
        <title>Microbes associate with the intestines of laboratory mice.</title>
        <authorList>
            <person name="Navarre W."/>
            <person name="Wong E."/>
            <person name="Huang K."/>
            <person name="Tropini C."/>
            <person name="Ng K."/>
            <person name="Yu B."/>
        </authorList>
    </citation>
    <scope>NUCLEOTIDE SEQUENCE</scope>
    <source>
        <strain evidence="1">NM73_A23</strain>
    </source>
</reference>
<proteinExistence type="predicted"/>
<comment type="caution">
    <text evidence="1">The sequence shown here is derived from an EMBL/GenBank/DDBJ whole genome shotgun (WGS) entry which is preliminary data.</text>
</comment>
<name>A0AC61QMD7_9BACT</name>
<sequence length="312" mass="36443">MRDTKYTFCLPAYKVKFLAEALNSIRGQTFTDFTCIVSDDCSPENIKEVFDKTVGDDSRFVYRRNEKNMGSKSLVSHWNLLVDMCDTEYLIMASDDDVYDIGFLHGVESMSEKYPEANLIRSRVRMINEEGKTLFYDAIYEEYVDNQHFFRQTFASNSISCEANYCYKTDVLRNNGGFVVFPTAWFSDDATHLLMAKHGCVNTKDLLFSYRMSDISISNTWGDADDSCKKVEASLLFWKWVHGYIMDMDCRTEPWLMKMALTDCKRKLIRNIENNLQHCSCRDFVRLLNRSNMEIGISKVTSMYNWLRVHLH</sequence>
<dbReference type="EMBL" id="SRZC01000027">
    <property type="protein sequence ID" value="TGX80310.1"/>
    <property type="molecule type" value="Genomic_DNA"/>
</dbReference>